<keyword evidence="2" id="KW-1185">Reference proteome</keyword>
<evidence type="ECO:0000313" key="1">
    <source>
        <dbReference type="EMBL" id="MYZ49165.1"/>
    </source>
</evidence>
<dbReference type="Proteomes" id="UP000773614">
    <property type="component" value="Unassembled WGS sequence"/>
</dbReference>
<dbReference type="OrthoDB" id="7997794at2"/>
<sequence length="76" mass="8548">MTTVSTYSPLARGIETSRRPAARPGFFARIMKRLVAARQAQADREVEAILQRSGGRLTDDVERQLCNAEVARWMRG</sequence>
<evidence type="ECO:0000313" key="2">
    <source>
        <dbReference type="Proteomes" id="UP000773614"/>
    </source>
</evidence>
<name>A0A964T6T1_9HYPH</name>
<gene>
    <name evidence="1" type="ORF">E4O86_15740</name>
</gene>
<dbReference type="EMBL" id="SPKJ01000062">
    <property type="protein sequence ID" value="MYZ49165.1"/>
    <property type="molecule type" value="Genomic_DNA"/>
</dbReference>
<protein>
    <submittedName>
        <fullName evidence="1">Uncharacterized protein</fullName>
    </submittedName>
</protein>
<accession>A0A964T6T1</accession>
<dbReference type="RefSeq" id="WP_161141508.1">
    <property type="nucleotide sequence ID" value="NZ_SPKJ01000062.1"/>
</dbReference>
<reference evidence="1" key="1">
    <citation type="submission" date="2019-03" db="EMBL/GenBank/DDBJ databases">
        <title>Afifella sp. nov., isolated from activated sludge.</title>
        <authorList>
            <person name="Li Q."/>
            <person name="Liu Y."/>
        </authorList>
    </citation>
    <scope>NUCLEOTIDE SEQUENCE</scope>
    <source>
        <strain evidence="1">L72</strain>
    </source>
</reference>
<dbReference type="AlphaFoldDB" id="A0A964T6T1"/>
<comment type="caution">
    <text evidence="1">The sequence shown here is derived from an EMBL/GenBank/DDBJ whole genome shotgun (WGS) entry which is preliminary data.</text>
</comment>
<organism evidence="1 2">
    <name type="scientific">Propylenella binzhouense</name>
    <dbReference type="NCBI Taxonomy" id="2555902"/>
    <lineage>
        <taxon>Bacteria</taxon>
        <taxon>Pseudomonadati</taxon>
        <taxon>Pseudomonadota</taxon>
        <taxon>Alphaproteobacteria</taxon>
        <taxon>Hyphomicrobiales</taxon>
        <taxon>Propylenellaceae</taxon>
        <taxon>Propylenella</taxon>
    </lineage>
</organism>
<proteinExistence type="predicted"/>